<dbReference type="PANTHER" id="PTHR40465:SF1">
    <property type="entry name" value="DUF6534 DOMAIN-CONTAINING PROTEIN"/>
    <property type="match status" value="1"/>
</dbReference>
<organism evidence="2 3">
    <name type="scientific">Armillaria gallica</name>
    <name type="common">Bulbous honey fungus</name>
    <name type="synonym">Armillaria bulbosa</name>
    <dbReference type="NCBI Taxonomy" id="47427"/>
    <lineage>
        <taxon>Eukaryota</taxon>
        <taxon>Fungi</taxon>
        <taxon>Dikarya</taxon>
        <taxon>Basidiomycota</taxon>
        <taxon>Agaricomycotina</taxon>
        <taxon>Agaricomycetes</taxon>
        <taxon>Agaricomycetidae</taxon>
        <taxon>Agaricales</taxon>
        <taxon>Marasmiineae</taxon>
        <taxon>Physalacriaceae</taxon>
        <taxon>Armillaria</taxon>
    </lineage>
</organism>
<protein>
    <submittedName>
        <fullName evidence="2">Uncharacterized protein</fullName>
    </submittedName>
</protein>
<dbReference type="AlphaFoldDB" id="A0A2H3D947"/>
<feature type="transmembrane region" description="Helical" evidence="1">
    <location>
        <begin position="91"/>
        <end position="112"/>
    </location>
</feature>
<evidence type="ECO:0000313" key="2">
    <source>
        <dbReference type="EMBL" id="PBK91781.1"/>
    </source>
</evidence>
<dbReference type="PANTHER" id="PTHR40465">
    <property type="entry name" value="CHROMOSOME 1, WHOLE GENOME SHOTGUN SEQUENCE"/>
    <property type="match status" value="1"/>
</dbReference>
<keyword evidence="1" id="KW-0812">Transmembrane</keyword>
<reference evidence="3" key="1">
    <citation type="journal article" date="2017" name="Nat. Ecol. Evol.">
        <title>Genome expansion and lineage-specific genetic innovations in the forest pathogenic fungi Armillaria.</title>
        <authorList>
            <person name="Sipos G."/>
            <person name="Prasanna A.N."/>
            <person name="Walter M.C."/>
            <person name="O'Connor E."/>
            <person name="Balint B."/>
            <person name="Krizsan K."/>
            <person name="Kiss B."/>
            <person name="Hess J."/>
            <person name="Varga T."/>
            <person name="Slot J."/>
            <person name="Riley R."/>
            <person name="Boka B."/>
            <person name="Rigling D."/>
            <person name="Barry K."/>
            <person name="Lee J."/>
            <person name="Mihaltcheva S."/>
            <person name="LaButti K."/>
            <person name="Lipzen A."/>
            <person name="Waldron R."/>
            <person name="Moloney N.M."/>
            <person name="Sperisen C."/>
            <person name="Kredics L."/>
            <person name="Vagvoelgyi C."/>
            <person name="Patrignani A."/>
            <person name="Fitzpatrick D."/>
            <person name="Nagy I."/>
            <person name="Doyle S."/>
            <person name="Anderson J.B."/>
            <person name="Grigoriev I.V."/>
            <person name="Gueldener U."/>
            <person name="Muensterkoetter M."/>
            <person name="Nagy L.G."/>
        </authorList>
    </citation>
    <scope>NUCLEOTIDE SEQUENCE [LARGE SCALE GENOMIC DNA]</scope>
    <source>
        <strain evidence="3">Ar21-2</strain>
    </source>
</reference>
<proteinExistence type="predicted"/>
<evidence type="ECO:0000313" key="3">
    <source>
        <dbReference type="Proteomes" id="UP000217790"/>
    </source>
</evidence>
<sequence length="135" mass="15239">MSVPTPIQIDETPVSLSIETTLGALYVGSTIAAVHHSFYGITILQTVVYYKQNPNDPWLFRYGVAFLWILDTLQVALSTHAHYFYLIKSFGIYPALSTIIWSVPVASSLCFVTMDDESHLPFSFSCWQISSIIRR</sequence>
<feature type="transmembrane region" description="Helical" evidence="1">
    <location>
        <begin position="62"/>
        <end position="85"/>
    </location>
</feature>
<evidence type="ECO:0000256" key="1">
    <source>
        <dbReference type="SAM" id="Phobius"/>
    </source>
</evidence>
<dbReference type="OrthoDB" id="2535105at2759"/>
<keyword evidence="1" id="KW-0472">Membrane</keyword>
<feature type="transmembrane region" description="Helical" evidence="1">
    <location>
        <begin position="24"/>
        <end position="50"/>
    </location>
</feature>
<gene>
    <name evidence="2" type="ORF">ARMGADRAFT_187318</name>
</gene>
<keyword evidence="1" id="KW-1133">Transmembrane helix</keyword>
<dbReference type="Proteomes" id="UP000217790">
    <property type="component" value="Unassembled WGS sequence"/>
</dbReference>
<accession>A0A2H3D947</accession>
<dbReference type="InParanoid" id="A0A2H3D947"/>
<keyword evidence="3" id="KW-1185">Reference proteome</keyword>
<dbReference type="EMBL" id="KZ293660">
    <property type="protein sequence ID" value="PBK91781.1"/>
    <property type="molecule type" value="Genomic_DNA"/>
</dbReference>
<name>A0A2H3D947_ARMGA</name>